<organism evidence="2 3">
    <name type="scientific">Imperialibacter roseus</name>
    <dbReference type="NCBI Taxonomy" id="1324217"/>
    <lineage>
        <taxon>Bacteria</taxon>
        <taxon>Pseudomonadati</taxon>
        <taxon>Bacteroidota</taxon>
        <taxon>Cytophagia</taxon>
        <taxon>Cytophagales</taxon>
        <taxon>Flammeovirgaceae</taxon>
        <taxon>Imperialibacter</taxon>
    </lineage>
</organism>
<dbReference type="RefSeq" id="WP_151996841.1">
    <property type="nucleotide sequence ID" value="NZ_CP136051.1"/>
</dbReference>
<dbReference type="EMBL" id="CP136051">
    <property type="protein sequence ID" value="WOK09366.1"/>
    <property type="molecule type" value="Genomic_DNA"/>
</dbReference>
<evidence type="ECO:0000313" key="3">
    <source>
        <dbReference type="Proteomes" id="UP001302349"/>
    </source>
</evidence>
<feature type="domain" description="HTH cro/C1-type" evidence="1">
    <location>
        <begin position="61"/>
        <end position="115"/>
    </location>
</feature>
<dbReference type="Proteomes" id="UP001302349">
    <property type="component" value="Chromosome"/>
</dbReference>
<keyword evidence="3" id="KW-1185">Reference proteome</keyword>
<dbReference type="InterPro" id="IPR001387">
    <property type="entry name" value="Cro/C1-type_HTH"/>
</dbReference>
<proteinExistence type="predicted"/>
<evidence type="ECO:0000259" key="1">
    <source>
        <dbReference type="PROSITE" id="PS50943"/>
    </source>
</evidence>
<gene>
    <name evidence="2" type="ORF">RT717_12020</name>
</gene>
<evidence type="ECO:0000313" key="2">
    <source>
        <dbReference type="EMBL" id="WOK09366.1"/>
    </source>
</evidence>
<dbReference type="SUPFAM" id="SSF47413">
    <property type="entry name" value="lambda repressor-like DNA-binding domains"/>
    <property type="match status" value="1"/>
</dbReference>
<dbReference type="InterPro" id="IPR010982">
    <property type="entry name" value="Lambda_DNA-bd_dom_sf"/>
</dbReference>
<dbReference type="CDD" id="cd00093">
    <property type="entry name" value="HTH_XRE"/>
    <property type="match status" value="1"/>
</dbReference>
<dbReference type="Pfam" id="PF01381">
    <property type="entry name" value="HTH_3"/>
    <property type="match status" value="1"/>
</dbReference>
<dbReference type="SMART" id="SM00530">
    <property type="entry name" value="HTH_XRE"/>
    <property type="match status" value="1"/>
</dbReference>
<reference evidence="2 3" key="1">
    <citation type="journal article" date="2023" name="Microbiol. Resour. Announc.">
        <title>Complete Genome Sequence of Imperialibacter roseus strain P4T.</title>
        <authorList>
            <person name="Tizabi D.R."/>
            <person name="Bachvaroff T."/>
            <person name="Hill R.T."/>
        </authorList>
    </citation>
    <scope>NUCLEOTIDE SEQUENCE [LARGE SCALE GENOMIC DNA]</scope>
    <source>
        <strain evidence="2 3">P4T</strain>
    </source>
</reference>
<name>A0ABZ0J0A9_9BACT</name>
<dbReference type="PROSITE" id="PS50943">
    <property type="entry name" value="HTH_CROC1"/>
    <property type="match status" value="1"/>
</dbReference>
<protein>
    <submittedName>
        <fullName evidence="2">Helix-turn-helix domain-containing protein</fullName>
    </submittedName>
</protein>
<accession>A0ABZ0J0A9</accession>
<sequence>MIKEKEYKKYLARIEELLKVVGNDTSPEDPTFVELDEISDLVAEYEEAHLPVATPGLIDVIRLRMSEMGLSQKELAELLGTSASRISEYLKGKRDITLDMAKTIHKKLNIDADIILQ</sequence>
<dbReference type="Gene3D" id="1.10.260.40">
    <property type="entry name" value="lambda repressor-like DNA-binding domains"/>
    <property type="match status" value="1"/>
</dbReference>